<accession>A0A167N9B7</accession>
<gene>
    <name evidence="1" type="ORF">CALVIDRAFT_68570</name>
</gene>
<organism evidence="1 2">
    <name type="scientific">Calocera viscosa (strain TUFC12733)</name>
    <dbReference type="NCBI Taxonomy" id="1330018"/>
    <lineage>
        <taxon>Eukaryota</taxon>
        <taxon>Fungi</taxon>
        <taxon>Dikarya</taxon>
        <taxon>Basidiomycota</taxon>
        <taxon>Agaricomycotina</taxon>
        <taxon>Dacrymycetes</taxon>
        <taxon>Dacrymycetales</taxon>
        <taxon>Dacrymycetaceae</taxon>
        <taxon>Calocera</taxon>
    </lineage>
</organism>
<dbReference type="EMBL" id="KV417279">
    <property type="protein sequence ID" value="KZO97478.1"/>
    <property type="molecule type" value="Genomic_DNA"/>
</dbReference>
<dbReference type="AlphaFoldDB" id="A0A167N9B7"/>
<name>A0A167N9B7_CALVF</name>
<evidence type="ECO:0000313" key="1">
    <source>
        <dbReference type="EMBL" id="KZO97478.1"/>
    </source>
</evidence>
<proteinExistence type="predicted"/>
<keyword evidence="2" id="KW-1185">Reference proteome</keyword>
<dbReference type="Proteomes" id="UP000076738">
    <property type="component" value="Unassembled WGS sequence"/>
</dbReference>
<protein>
    <submittedName>
        <fullName evidence="1">Uncharacterized protein</fullName>
    </submittedName>
</protein>
<evidence type="ECO:0000313" key="2">
    <source>
        <dbReference type="Proteomes" id="UP000076738"/>
    </source>
</evidence>
<sequence>MPPRSRVGEVAAVAEVVEMGLVVVEEEEDQTTHATPAAPHWTCGLHGSSVRAVTSVPRPMRAPTSAVQFMRRARWGECVGGPCVQGKEVLGMERGGGGWGTLAPARGGISGALGVVGEVWVVGCGKCQPPCVSRCSRRRRRRRRGWVGRWMSVRARACGVPWLTVCGGRWASAGTVPSRRSGLGPCRTVRVQCYSTIWEIPHCRVPRSRFTPSISAAGTGTSDSPVGPVQRYIYMKLDIGQQLLGITIFSLQLL</sequence>
<reference evidence="1 2" key="1">
    <citation type="journal article" date="2016" name="Mol. Biol. Evol.">
        <title>Comparative Genomics of Early-Diverging Mushroom-Forming Fungi Provides Insights into the Origins of Lignocellulose Decay Capabilities.</title>
        <authorList>
            <person name="Nagy L.G."/>
            <person name="Riley R."/>
            <person name="Tritt A."/>
            <person name="Adam C."/>
            <person name="Daum C."/>
            <person name="Floudas D."/>
            <person name="Sun H."/>
            <person name="Yadav J.S."/>
            <person name="Pangilinan J."/>
            <person name="Larsson K.H."/>
            <person name="Matsuura K."/>
            <person name="Barry K."/>
            <person name="Labutti K."/>
            <person name="Kuo R."/>
            <person name="Ohm R.A."/>
            <person name="Bhattacharya S.S."/>
            <person name="Shirouzu T."/>
            <person name="Yoshinaga Y."/>
            <person name="Martin F.M."/>
            <person name="Grigoriev I.V."/>
            <person name="Hibbett D.S."/>
        </authorList>
    </citation>
    <scope>NUCLEOTIDE SEQUENCE [LARGE SCALE GENOMIC DNA]</scope>
    <source>
        <strain evidence="1 2">TUFC12733</strain>
    </source>
</reference>